<name>A0ABT1LY49_9MYCO</name>
<evidence type="ECO:0000313" key="8">
    <source>
        <dbReference type="EMBL" id="MCP9271823.1"/>
    </source>
</evidence>
<keyword evidence="9" id="KW-1185">Reference proteome</keyword>
<dbReference type="InterPro" id="IPR011701">
    <property type="entry name" value="MFS"/>
</dbReference>
<dbReference type="Proteomes" id="UP001651690">
    <property type="component" value="Unassembled WGS sequence"/>
</dbReference>
<keyword evidence="2" id="KW-0813">Transport</keyword>
<dbReference type="Pfam" id="PF07690">
    <property type="entry name" value="MFS_1"/>
    <property type="match status" value="1"/>
</dbReference>
<dbReference type="Gene3D" id="1.20.1250.20">
    <property type="entry name" value="MFS general substrate transporter like domains"/>
    <property type="match status" value="1"/>
</dbReference>
<evidence type="ECO:0000256" key="4">
    <source>
        <dbReference type="ARBA" id="ARBA00022692"/>
    </source>
</evidence>
<reference evidence="8 9" key="1">
    <citation type="submission" date="2022-06" db="EMBL/GenBank/DDBJ databases">
        <title>Mycolicibacterium sp. CAU 1645 isolated from seawater.</title>
        <authorList>
            <person name="Kim W."/>
        </authorList>
    </citation>
    <scope>NUCLEOTIDE SEQUENCE [LARGE SCALE GENOMIC DNA]</scope>
    <source>
        <strain evidence="8 9">CAU 1645</strain>
    </source>
</reference>
<evidence type="ECO:0000256" key="2">
    <source>
        <dbReference type="ARBA" id="ARBA00022448"/>
    </source>
</evidence>
<dbReference type="EMBL" id="JANDBD010000002">
    <property type="protein sequence ID" value="MCP9271823.1"/>
    <property type="molecule type" value="Genomic_DNA"/>
</dbReference>
<keyword evidence="6 7" id="KW-0472">Membrane</keyword>
<dbReference type="InterPro" id="IPR036259">
    <property type="entry name" value="MFS_trans_sf"/>
</dbReference>
<keyword evidence="5 7" id="KW-1133">Transmembrane helix</keyword>
<proteinExistence type="predicted"/>
<accession>A0ABT1LY49</accession>
<sequence length="414" mass="43304">MSPLRDPTFRRLFAAQVVALIGTGLLTVALGLLAYDLAAGEAGAVLGTALAIKMAAYVVVAPVITAVAYRLPRRGLLLSANAVRALIAAALPFVDHTWQIYALVFVLQAASATFTPAFQSVIPAVLVDEASYTRGLSLSRLAYDLESLLSPILAAALLTVMTYHHLFFGTVVGFGVSTLLVLTTAIPETRVADPIETFWRRTTSGARAMLDNPVLRGLLTLNMVVATATALVVVNSVVFVHDVLGSAGSALAALLACYGAGSMVVALALPHLLTRVPDRTVMRTGATLIPLTLTAISAVLVADPTPSVGWVAFVVAWAILGAATSLISTPSARLVRYESTPDTRTSVFTAQFSLSHACFLITYALAGWLGALAGQPVTVAVLTVLALGAGVAAFRLWPRDRAAVRQRPHLATVG</sequence>
<dbReference type="RefSeq" id="WP_255058903.1">
    <property type="nucleotide sequence ID" value="NZ_JANDBD010000002.1"/>
</dbReference>
<protein>
    <submittedName>
        <fullName evidence="8">MFS transporter</fullName>
    </submittedName>
</protein>
<feature type="transmembrane region" description="Helical" evidence="7">
    <location>
        <begin position="12"/>
        <end position="35"/>
    </location>
</feature>
<feature type="transmembrane region" description="Helical" evidence="7">
    <location>
        <begin position="250"/>
        <end position="269"/>
    </location>
</feature>
<evidence type="ECO:0000256" key="6">
    <source>
        <dbReference type="ARBA" id="ARBA00023136"/>
    </source>
</evidence>
<feature type="transmembrane region" description="Helical" evidence="7">
    <location>
        <begin position="281"/>
        <end position="302"/>
    </location>
</feature>
<evidence type="ECO:0000256" key="1">
    <source>
        <dbReference type="ARBA" id="ARBA00004651"/>
    </source>
</evidence>
<feature type="transmembrane region" description="Helical" evidence="7">
    <location>
        <begin position="348"/>
        <end position="371"/>
    </location>
</feature>
<comment type="subcellular location">
    <subcellularLocation>
        <location evidence="1">Cell membrane</location>
        <topology evidence="1">Multi-pass membrane protein</topology>
    </subcellularLocation>
</comment>
<feature type="transmembrane region" description="Helical" evidence="7">
    <location>
        <begin position="213"/>
        <end position="238"/>
    </location>
</feature>
<organism evidence="8 9">
    <name type="scientific">Mycolicibacterium arenosum</name>
    <dbReference type="NCBI Taxonomy" id="2952157"/>
    <lineage>
        <taxon>Bacteria</taxon>
        <taxon>Bacillati</taxon>
        <taxon>Actinomycetota</taxon>
        <taxon>Actinomycetes</taxon>
        <taxon>Mycobacteriales</taxon>
        <taxon>Mycobacteriaceae</taxon>
        <taxon>Mycolicibacterium</taxon>
    </lineage>
</organism>
<dbReference type="CDD" id="cd06173">
    <property type="entry name" value="MFS_MefA_like"/>
    <property type="match status" value="1"/>
</dbReference>
<comment type="caution">
    <text evidence="8">The sequence shown here is derived from an EMBL/GenBank/DDBJ whole genome shotgun (WGS) entry which is preliminary data.</text>
</comment>
<keyword evidence="4 7" id="KW-0812">Transmembrane</keyword>
<dbReference type="PANTHER" id="PTHR43266:SF2">
    <property type="entry name" value="MAJOR FACILITATOR SUPERFAMILY (MFS) PROFILE DOMAIN-CONTAINING PROTEIN"/>
    <property type="match status" value="1"/>
</dbReference>
<dbReference type="SUPFAM" id="SSF103473">
    <property type="entry name" value="MFS general substrate transporter"/>
    <property type="match status" value="1"/>
</dbReference>
<dbReference type="PANTHER" id="PTHR43266">
    <property type="entry name" value="MACROLIDE-EFFLUX PROTEIN"/>
    <property type="match status" value="1"/>
</dbReference>
<feature type="transmembrane region" description="Helical" evidence="7">
    <location>
        <begin position="100"/>
        <end position="127"/>
    </location>
</feature>
<evidence type="ECO:0000256" key="7">
    <source>
        <dbReference type="SAM" id="Phobius"/>
    </source>
</evidence>
<evidence type="ECO:0000256" key="5">
    <source>
        <dbReference type="ARBA" id="ARBA00022989"/>
    </source>
</evidence>
<feature type="transmembrane region" description="Helical" evidence="7">
    <location>
        <begin position="47"/>
        <end position="69"/>
    </location>
</feature>
<gene>
    <name evidence="8" type="ORF">NM203_06465</name>
</gene>
<feature type="transmembrane region" description="Helical" evidence="7">
    <location>
        <begin position="308"/>
        <end position="327"/>
    </location>
</feature>
<evidence type="ECO:0000256" key="3">
    <source>
        <dbReference type="ARBA" id="ARBA00022475"/>
    </source>
</evidence>
<keyword evidence="3" id="KW-1003">Cell membrane</keyword>
<evidence type="ECO:0000313" key="9">
    <source>
        <dbReference type="Proteomes" id="UP001651690"/>
    </source>
</evidence>
<feature type="transmembrane region" description="Helical" evidence="7">
    <location>
        <begin position="377"/>
        <end position="397"/>
    </location>
</feature>